<gene>
    <name evidence="1" type="ORF">DQL93_00480</name>
</gene>
<sequence>MESVDIFHLLWRSMNEKQKVECSNKLSLATVIILYWKCEQSMTFSGKIQKKPKKLLRPWPGLLR</sequence>
<accession>A0A3G6JHA3</accession>
<evidence type="ECO:0000313" key="1">
    <source>
        <dbReference type="EMBL" id="AZA15314.1"/>
    </source>
</evidence>
<name>A0A3G6JHA3_LACDL</name>
<dbReference type="EMBL" id="CP031023">
    <property type="protein sequence ID" value="AZA15314.1"/>
    <property type="molecule type" value="Genomic_DNA"/>
</dbReference>
<dbReference type="AlphaFoldDB" id="A0A3G6JHA3"/>
<proteinExistence type="predicted"/>
<organism evidence="1">
    <name type="scientific">Lactobacillus delbrueckii subsp. lactis</name>
    <dbReference type="NCBI Taxonomy" id="29397"/>
    <lineage>
        <taxon>Bacteria</taxon>
        <taxon>Bacillati</taxon>
        <taxon>Bacillota</taxon>
        <taxon>Bacilli</taxon>
        <taxon>Lactobacillales</taxon>
        <taxon>Lactobacillaceae</taxon>
        <taxon>Lactobacillus</taxon>
    </lineage>
</organism>
<reference evidence="1" key="1">
    <citation type="submission" date="2018-07" db="EMBL/GenBank/DDBJ databases">
        <authorList>
            <person name="Somerville V."/>
        </authorList>
    </citation>
    <scope>NUCLEOTIDE SEQUENCE</scope>
    <source>
        <strain evidence="1">NWC_2_2</strain>
    </source>
</reference>
<protein>
    <submittedName>
        <fullName evidence="1">Uncharacterized protein</fullName>
    </submittedName>
</protein>